<feature type="compositionally biased region" description="Basic residues" evidence="1">
    <location>
        <begin position="112"/>
        <end position="123"/>
    </location>
</feature>
<feature type="region of interest" description="Disordered" evidence="1">
    <location>
        <begin position="103"/>
        <end position="161"/>
    </location>
</feature>
<sequence length="161" mass="18709">MDPETEERLTKTIIDNAEAESILNREGDILPFGYYNTEKDGKLIWMCNEDAEGKITSVFSFDMGTHRDNKSDYLRNMDDARLVRDELVKGGWKKLQPPKVTFSYAGTDKPLSRKQKRYLKRKIQQVDKRDNPFRNDHSNDSNISSSEKDTLKQETALNDEK</sequence>
<organism evidence="2">
    <name type="scientific">Marseillevirus LCMAC101</name>
    <dbReference type="NCBI Taxonomy" id="2506602"/>
    <lineage>
        <taxon>Viruses</taxon>
        <taxon>Varidnaviria</taxon>
        <taxon>Bamfordvirae</taxon>
        <taxon>Nucleocytoviricota</taxon>
        <taxon>Megaviricetes</taxon>
        <taxon>Pimascovirales</taxon>
        <taxon>Pimascovirales incertae sedis</taxon>
        <taxon>Marseilleviridae</taxon>
    </lineage>
</organism>
<proteinExistence type="predicted"/>
<accession>A0A481YRB5</accession>
<evidence type="ECO:0000313" key="2">
    <source>
        <dbReference type="EMBL" id="QBK85510.1"/>
    </source>
</evidence>
<dbReference type="EMBL" id="MK500327">
    <property type="protein sequence ID" value="QBK85510.1"/>
    <property type="molecule type" value="Genomic_DNA"/>
</dbReference>
<reference evidence="2" key="1">
    <citation type="journal article" date="2019" name="MBio">
        <title>Virus Genomes from Deep Sea Sediments Expand the Ocean Megavirome and Support Independent Origins of Viral Gigantism.</title>
        <authorList>
            <person name="Backstrom D."/>
            <person name="Yutin N."/>
            <person name="Jorgensen S.L."/>
            <person name="Dharamshi J."/>
            <person name="Homa F."/>
            <person name="Zaremba-Niedwiedzka K."/>
            <person name="Spang A."/>
            <person name="Wolf Y.I."/>
            <person name="Koonin E.V."/>
            <person name="Ettema T.J."/>
        </authorList>
    </citation>
    <scope>NUCLEOTIDE SEQUENCE</scope>
</reference>
<feature type="compositionally biased region" description="Basic and acidic residues" evidence="1">
    <location>
        <begin position="146"/>
        <end position="161"/>
    </location>
</feature>
<protein>
    <submittedName>
        <fullName evidence="2">Uncharacterized protein</fullName>
    </submittedName>
</protein>
<evidence type="ECO:0000256" key="1">
    <source>
        <dbReference type="SAM" id="MobiDB-lite"/>
    </source>
</evidence>
<name>A0A481YRB5_9VIRU</name>
<feature type="compositionally biased region" description="Basic and acidic residues" evidence="1">
    <location>
        <begin position="124"/>
        <end position="139"/>
    </location>
</feature>
<gene>
    <name evidence="2" type="ORF">LCMAC101_00970</name>
</gene>